<dbReference type="GO" id="GO:0048513">
    <property type="term" value="P:animal organ development"/>
    <property type="evidence" value="ECO:0007669"/>
    <property type="project" value="UniProtKB-ARBA"/>
</dbReference>
<evidence type="ECO:0000256" key="4">
    <source>
        <dbReference type="ARBA" id="ARBA00022729"/>
    </source>
</evidence>
<feature type="domain" description="CTCK" evidence="9">
    <location>
        <begin position="129"/>
        <end position="213"/>
    </location>
</feature>
<reference evidence="10" key="1">
    <citation type="submission" date="2025-08" db="UniProtKB">
        <authorList>
            <consortium name="Ensembl"/>
        </authorList>
    </citation>
    <scope>IDENTIFICATION</scope>
</reference>
<dbReference type="PROSITE" id="PS01225">
    <property type="entry name" value="CTCK_2"/>
    <property type="match status" value="1"/>
</dbReference>
<dbReference type="Gene3D" id="2.10.90.10">
    <property type="entry name" value="Cystine-knot cytokines"/>
    <property type="match status" value="1"/>
</dbReference>
<feature type="signal peptide" evidence="6">
    <location>
        <begin position="1"/>
        <end position="18"/>
    </location>
</feature>
<evidence type="ECO:0000256" key="8">
    <source>
        <dbReference type="SAM" id="MobiDB-lite"/>
    </source>
</evidence>
<dbReference type="InterPro" id="IPR016860">
    <property type="entry name" value="Cerberus"/>
</dbReference>
<evidence type="ECO:0000256" key="5">
    <source>
        <dbReference type="ARBA" id="ARBA00023157"/>
    </source>
</evidence>
<dbReference type="OrthoDB" id="9950584at2759"/>
<dbReference type="GO" id="GO:0003002">
    <property type="term" value="P:regionalization"/>
    <property type="evidence" value="ECO:0007669"/>
    <property type="project" value="UniProtKB-ARBA"/>
</dbReference>
<dbReference type="InterPro" id="IPR004133">
    <property type="entry name" value="DAN_dom"/>
</dbReference>
<evidence type="ECO:0000256" key="3">
    <source>
        <dbReference type="ARBA" id="ARBA00022525"/>
    </source>
</evidence>
<keyword evidence="5" id="KW-1015">Disulfide bond</keyword>
<dbReference type="Ensembl" id="ENSSRHT00000057265.1">
    <property type="protein sequence ID" value="ENSSRHP00000055704.1"/>
    <property type="gene ID" value="ENSSRHG00000027990.1"/>
</dbReference>
<feature type="region of interest" description="Disordered" evidence="8">
    <location>
        <begin position="211"/>
        <end position="234"/>
    </location>
</feature>
<dbReference type="GeneID" id="107746732"/>
<evidence type="ECO:0000256" key="6">
    <source>
        <dbReference type="PIRNR" id="PIRNR027807"/>
    </source>
</evidence>
<keyword evidence="4 6" id="KW-0732">Signal</keyword>
<dbReference type="Proteomes" id="UP000472270">
    <property type="component" value="Unassembled WGS sequence"/>
</dbReference>
<dbReference type="GO" id="GO:0032926">
    <property type="term" value="P:negative regulation of activin receptor signaling pathway"/>
    <property type="evidence" value="ECO:0007669"/>
    <property type="project" value="UniProtKB-ARBA"/>
</dbReference>
<organism evidence="10 11">
    <name type="scientific">Sinocyclocheilus rhinocerous</name>
    <dbReference type="NCBI Taxonomy" id="307959"/>
    <lineage>
        <taxon>Eukaryota</taxon>
        <taxon>Metazoa</taxon>
        <taxon>Chordata</taxon>
        <taxon>Craniata</taxon>
        <taxon>Vertebrata</taxon>
        <taxon>Euteleostomi</taxon>
        <taxon>Actinopterygii</taxon>
        <taxon>Neopterygii</taxon>
        <taxon>Teleostei</taxon>
        <taxon>Ostariophysi</taxon>
        <taxon>Cypriniformes</taxon>
        <taxon>Cyprinidae</taxon>
        <taxon>Cyprininae</taxon>
        <taxon>Sinocyclocheilus</taxon>
    </lineage>
</organism>
<comment type="similarity">
    <text evidence="2 6">Belongs to the DAN family.</text>
</comment>
<protein>
    <submittedName>
        <fullName evidence="10">Cerberus-like</fullName>
    </submittedName>
</protein>
<comment type="caution">
    <text evidence="7">Lacks conserved residue(s) required for the propagation of feature annotation.</text>
</comment>
<evidence type="ECO:0000313" key="11">
    <source>
        <dbReference type="Proteomes" id="UP000472270"/>
    </source>
</evidence>
<dbReference type="Pfam" id="PF03045">
    <property type="entry name" value="DAN"/>
    <property type="match status" value="1"/>
</dbReference>
<dbReference type="RefSeq" id="XP_016416510.1">
    <property type="nucleotide sequence ID" value="XM_016561024.1"/>
</dbReference>
<dbReference type="InterPro" id="IPR029034">
    <property type="entry name" value="Cystine-knot_cytokine"/>
</dbReference>
<evidence type="ECO:0000256" key="7">
    <source>
        <dbReference type="PROSITE-ProRule" id="PRU00039"/>
    </source>
</evidence>
<evidence type="ECO:0000256" key="1">
    <source>
        <dbReference type="ARBA" id="ARBA00004613"/>
    </source>
</evidence>
<dbReference type="GO" id="GO:0005576">
    <property type="term" value="C:extracellular region"/>
    <property type="evidence" value="ECO:0007669"/>
    <property type="project" value="UniProtKB-SubCell"/>
</dbReference>
<keyword evidence="11" id="KW-1185">Reference proteome</keyword>
<dbReference type="PANTHER" id="PTHR15273">
    <property type="entry name" value="DAN DOMAIN FAMILY MEMBER 5"/>
    <property type="match status" value="1"/>
</dbReference>
<dbReference type="KEGG" id="srx:107746732"/>
<name>A0A673JUT9_9TELE</name>
<dbReference type="PANTHER" id="PTHR15273:SF8">
    <property type="entry name" value="CERBERUS"/>
    <property type="match status" value="1"/>
</dbReference>
<sequence length="234" mass="26552">MRSAHFILFFTLQMQVFGIFFQSRFAKRFESHPTNGSREISLPDPKGGSRIGHLRRAARLGNVTQENPNELLRISLQNNGKISNPAVSLAHRSSSTNAKGFWNQFMFRGKSDFRFVLPIRNVEVRQEKCRALTFSQRIFHENCETLELQNNVCFGKCYTASSSGDEGGLFPCSVCSPVIITSKTVKLKCTDNTEMIKIVKIIEDCQCKTKEGQHSHQNGPVLVDPSIHQYPRKR</sequence>
<proteinExistence type="inferred from homology"/>
<evidence type="ECO:0000313" key="10">
    <source>
        <dbReference type="Ensembl" id="ENSSRHP00000055704.1"/>
    </source>
</evidence>
<dbReference type="InterPro" id="IPR006207">
    <property type="entry name" value="Cys_knot_C"/>
</dbReference>
<keyword evidence="3 6" id="KW-0964">Secreted</keyword>
<comment type="subcellular location">
    <subcellularLocation>
        <location evidence="1 6">Secreted</location>
    </subcellularLocation>
</comment>
<reference evidence="10" key="2">
    <citation type="submission" date="2025-09" db="UniProtKB">
        <authorList>
            <consortium name="Ensembl"/>
        </authorList>
    </citation>
    <scope>IDENTIFICATION</scope>
</reference>
<dbReference type="SMART" id="SM00041">
    <property type="entry name" value="CT"/>
    <property type="match status" value="1"/>
</dbReference>
<feature type="chain" id="PRO_5025721600" evidence="6">
    <location>
        <begin position="19"/>
        <end position="234"/>
    </location>
</feature>
<dbReference type="AlphaFoldDB" id="A0A673JUT9"/>
<accession>A0A673JUT9</accession>
<evidence type="ECO:0000259" key="9">
    <source>
        <dbReference type="PROSITE" id="PS01225"/>
    </source>
</evidence>
<gene>
    <name evidence="10" type="primary">LOC107746732</name>
</gene>
<evidence type="ECO:0000256" key="2">
    <source>
        <dbReference type="ARBA" id="ARBA00007872"/>
    </source>
</evidence>